<evidence type="ECO:0000259" key="3">
    <source>
        <dbReference type="PROSITE" id="PS51061"/>
    </source>
</evidence>
<dbReference type="PROSITE" id="PS51673">
    <property type="entry name" value="SUZ"/>
    <property type="match status" value="1"/>
</dbReference>
<dbReference type="AlphaFoldDB" id="A0AAQ3KTH7"/>
<feature type="region of interest" description="Disordered" evidence="2">
    <location>
        <begin position="298"/>
        <end position="324"/>
    </location>
</feature>
<keyword evidence="6" id="KW-1185">Reference proteome</keyword>
<feature type="compositionally biased region" description="Basic and acidic residues" evidence="2">
    <location>
        <begin position="251"/>
        <end position="261"/>
    </location>
</feature>
<evidence type="ECO:0000313" key="6">
    <source>
        <dbReference type="Proteomes" id="UP001327560"/>
    </source>
</evidence>
<dbReference type="Proteomes" id="UP001327560">
    <property type="component" value="Chromosome 7"/>
</dbReference>
<dbReference type="Pfam" id="PF01424">
    <property type="entry name" value="R3H"/>
    <property type="match status" value="1"/>
</dbReference>
<dbReference type="PANTHER" id="PTHR15672:SF25">
    <property type="entry name" value="OS01G0100600 PROTEIN"/>
    <property type="match status" value="1"/>
</dbReference>
<evidence type="ECO:0000259" key="4">
    <source>
        <dbReference type="PROSITE" id="PS51673"/>
    </source>
</evidence>
<dbReference type="InterPro" id="IPR024771">
    <property type="entry name" value="SUZ"/>
</dbReference>
<dbReference type="InterPro" id="IPR001374">
    <property type="entry name" value="R3H_dom"/>
</dbReference>
<dbReference type="Pfam" id="PF12752">
    <property type="entry name" value="SUZ"/>
    <property type="match status" value="1"/>
</dbReference>
<feature type="domain" description="SUZ" evidence="4">
    <location>
        <begin position="90"/>
        <end position="158"/>
    </location>
</feature>
<reference evidence="5 6" key="1">
    <citation type="submission" date="2023-10" db="EMBL/GenBank/DDBJ databases">
        <title>Chromosome-scale genome assembly provides insights into flower coloration mechanisms of Canna indica.</title>
        <authorList>
            <person name="Li C."/>
        </authorList>
    </citation>
    <scope>NUCLEOTIDE SEQUENCE [LARGE SCALE GENOMIC DNA]</scope>
    <source>
        <tissue evidence="5">Flower</tissue>
    </source>
</reference>
<organism evidence="5 6">
    <name type="scientific">Canna indica</name>
    <name type="common">Indian-shot</name>
    <dbReference type="NCBI Taxonomy" id="4628"/>
    <lineage>
        <taxon>Eukaryota</taxon>
        <taxon>Viridiplantae</taxon>
        <taxon>Streptophyta</taxon>
        <taxon>Embryophyta</taxon>
        <taxon>Tracheophyta</taxon>
        <taxon>Spermatophyta</taxon>
        <taxon>Magnoliopsida</taxon>
        <taxon>Liliopsida</taxon>
        <taxon>Zingiberales</taxon>
        <taxon>Cannaceae</taxon>
        <taxon>Canna</taxon>
    </lineage>
</organism>
<sequence length="324" mass="36159">MATTQFAMVEELASLIKDNLHSKHLVLSIEEALINFLEDTSSDGILELQPMSPYHRLLLHRLADIYGFAHESVGEGDDRHLILERSSDTTIPPILVSDILWQYDEEQSLNTSKFIIRRNEVPALAVLKTIHQLSPSTPFEEREASYKAARERIFSLHDGDEQDGNVPKSRKIPVVARRMIAHALGQRISTPSIENLSLDVNENEITNELRINEGKGLCSNMEDTKESTAITAGKLCMNEKKRHTKTSSSGRKSDGYSKEYIGDSLKNNLSPNASNRRVIVVEDLKKQQTGAARRIFANALGLSPGKGNQEVRMKPSDGNRDISS</sequence>
<evidence type="ECO:0000256" key="1">
    <source>
        <dbReference type="ARBA" id="ARBA00022553"/>
    </source>
</evidence>
<feature type="compositionally biased region" description="Basic and acidic residues" evidence="2">
    <location>
        <begin position="309"/>
        <end position="324"/>
    </location>
</feature>
<dbReference type="EMBL" id="CP136896">
    <property type="protein sequence ID" value="WOL14410.1"/>
    <property type="molecule type" value="Genomic_DNA"/>
</dbReference>
<gene>
    <name evidence="5" type="ORF">Cni_G23190</name>
</gene>
<dbReference type="GO" id="GO:0003676">
    <property type="term" value="F:nucleic acid binding"/>
    <property type="evidence" value="ECO:0007669"/>
    <property type="project" value="UniProtKB-UniRule"/>
</dbReference>
<dbReference type="CDD" id="cd02642">
    <property type="entry name" value="R3H_encore_like"/>
    <property type="match status" value="1"/>
</dbReference>
<dbReference type="PANTHER" id="PTHR15672">
    <property type="entry name" value="CAMP-REGULATED PHOSPHOPROTEIN 21 RELATED R3H DOMAIN CONTAINING PROTEIN"/>
    <property type="match status" value="1"/>
</dbReference>
<name>A0AAQ3KTH7_9LILI</name>
<feature type="domain" description="R3H" evidence="3">
    <location>
        <begin position="23"/>
        <end position="87"/>
    </location>
</feature>
<keyword evidence="1" id="KW-0597">Phosphoprotein</keyword>
<dbReference type="Gene3D" id="3.30.1370.50">
    <property type="entry name" value="R3H-like domain"/>
    <property type="match status" value="1"/>
</dbReference>
<dbReference type="InterPro" id="IPR036867">
    <property type="entry name" value="R3H_dom_sf"/>
</dbReference>
<protein>
    <submittedName>
        <fullName evidence="5">R3H domain-containing protein 2 isoform X1</fullName>
    </submittedName>
</protein>
<accession>A0AAQ3KTH7</accession>
<dbReference type="SMART" id="SM00393">
    <property type="entry name" value="R3H"/>
    <property type="match status" value="1"/>
</dbReference>
<evidence type="ECO:0000256" key="2">
    <source>
        <dbReference type="SAM" id="MobiDB-lite"/>
    </source>
</evidence>
<feature type="region of interest" description="Disordered" evidence="2">
    <location>
        <begin position="240"/>
        <end position="268"/>
    </location>
</feature>
<dbReference type="PROSITE" id="PS51061">
    <property type="entry name" value="R3H"/>
    <property type="match status" value="1"/>
</dbReference>
<dbReference type="InterPro" id="IPR051937">
    <property type="entry name" value="R3H_domain_containing"/>
</dbReference>
<proteinExistence type="predicted"/>
<dbReference type="SUPFAM" id="SSF82708">
    <property type="entry name" value="R3H domain"/>
    <property type="match status" value="1"/>
</dbReference>
<evidence type="ECO:0000313" key="5">
    <source>
        <dbReference type="EMBL" id="WOL14410.1"/>
    </source>
</evidence>